<sequence length="344" mass="39452">MTPGDWHGIHVYYAGNRRPMLTGCVRPLIEHLRGDGLLAGYFFINYWVEGPHLRLRLRPSTPDATAEVLRRAEAAIEQFLRERPALYEPSASAFSDMYDKMFGFEFTDDERRQYVDEHGVMRMERNNTYKYVPYEPEYGKYGGEAGVAVAEWHFEYSSDLVIEATRTLNLHLRRATLGLAVQLMMVMTTVFLDDEDSITTFLEDYAEYWRRTYDGVVPMDGTGAHDKAYEMMGDRVTRRFLDLRAICAGGRARELPGLLGGWYEHCVELRDRVAALAERGELHLRDWSGASAPVTDVPDALRRVLWAYLHMTNNRLSVTLADESYLGHVLTRALRDRHLVEAAG</sequence>
<dbReference type="InterPro" id="IPR023809">
    <property type="entry name" value="Thiopep_bacteriocin_synth_dom"/>
</dbReference>
<name>A0A917TS37_9ACTN</name>
<reference evidence="2" key="1">
    <citation type="journal article" date="2014" name="Int. J. Syst. Evol. Microbiol.">
        <title>Complete genome sequence of Corynebacterium casei LMG S-19264T (=DSM 44701T), isolated from a smear-ripened cheese.</title>
        <authorList>
            <consortium name="US DOE Joint Genome Institute (JGI-PGF)"/>
            <person name="Walter F."/>
            <person name="Albersmeier A."/>
            <person name="Kalinowski J."/>
            <person name="Ruckert C."/>
        </authorList>
    </citation>
    <scope>NUCLEOTIDE SEQUENCE</scope>
    <source>
        <strain evidence="2">JCM 19831</strain>
    </source>
</reference>
<dbReference type="Proteomes" id="UP000642070">
    <property type="component" value="Unassembled WGS sequence"/>
</dbReference>
<comment type="caution">
    <text evidence="2">The sequence shown here is derived from an EMBL/GenBank/DDBJ whole genome shotgun (WGS) entry which is preliminary data.</text>
</comment>
<dbReference type="AlphaFoldDB" id="A0A917TS37"/>
<organism evidence="2 3">
    <name type="scientific">Dactylosporangium sucinum</name>
    <dbReference type="NCBI Taxonomy" id="1424081"/>
    <lineage>
        <taxon>Bacteria</taxon>
        <taxon>Bacillati</taxon>
        <taxon>Actinomycetota</taxon>
        <taxon>Actinomycetes</taxon>
        <taxon>Micromonosporales</taxon>
        <taxon>Micromonosporaceae</taxon>
        <taxon>Dactylosporangium</taxon>
    </lineage>
</organism>
<dbReference type="RefSeq" id="WP_229835566.1">
    <property type="nucleotide sequence ID" value="NZ_BMPI01000018.1"/>
</dbReference>
<evidence type="ECO:0000313" key="2">
    <source>
        <dbReference type="EMBL" id="GGM34956.1"/>
    </source>
</evidence>
<proteinExistence type="predicted"/>
<reference evidence="2" key="2">
    <citation type="submission" date="2020-09" db="EMBL/GenBank/DDBJ databases">
        <authorList>
            <person name="Sun Q."/>
            <person name="Ohkuma M."/>
        </authorList>
    </citation>
    <scope>NUCLEOTIDE SEQUENCE</scope>
    <source>
        <strain evidence="2">JCM 19831</strain>
    </source>
</reference>
<protein>
    <submittedName>
        <fullName evidence="2">Lantibiotic biosynthesis protein</fullName>
    </submittedName>
</protein>
<evidence type="ECO:0000259" key="1">
    <source>
        <dbReference type="Pfam" id="PF14028"/>
    </source>
</evidence>
<dbReference type="EMBL" id="BMPI01000018">
    <property type="protein sequence ID" value="GGM34956.1"/>
    <property type="molecule type" value="Genomic_DNA"/>
</dbReference>
<gene>
    <name evidence="2" type="ORF">GCM10007977_040570</name>
</gene>
<keyword evidence="3" id="KW-1185">Reference proteome</keyword>
<dbReference type="Pfam" id="PF14028">
    <property type="entry name" value="Lant_dehydr_C"/>
    <property type="match status" value="1"/>
</dbReference>
<feature type="domain" description="Thiopeptide-type bacteriocin biosynthesis" evidence="1">
    <location>
        <begin position="6"/>
        <end position="334"/>
    </location>
</feature>
<evidence type="ECO:0000313" key="3">
    <source>
        <dbReference type="Proteomes" id="UP000642070"/>
    </source>
</evidence>
<accession>A0A917TS37</accession>